<evidence type="ECO:0000313" key="1">
    <source>
        <dbReference type="EMBL" id="UJG44803.1"/>
    </source>
</evidence>
<reference evidence="1" key="1">
    <citation type="journal article" date="2022" name="Nat. Microbiol.">
        <title>Unique mobile elements and scalable gene flow at the prokaryote-eukaryote boundary revealed by circularized Asgard archaea genomes.</title>
        <authorList>
            <person name="Wu F."/>
            <person name="Speth D.R."/>
            <person name="Philosof A."/>
            <person name="Cremiere A."/>
            <person name="Narayanan A."/>
            <person name="Barco R.A."/>
            <person name="Connon S.A."/>
            <person name="Amend J.P."/>
            <person name="Antoshechkin I.A."/>
            <person name="Orphan V.J."/>
        </authorList>
    </citation>
    <scope>NUCLEOTIDE SEQUENCE</scope>
    <source>
        <strain evidence="1">PR6</strain>
    </source>
</reference>
<protein>
    <submittedName>
        <fullName evidence="1">Uncharacterized protein</fullName>
    </submittedName>
</protein>
<gene>
    <name evidence="1" type="ORF">K9W46_06365</name>
</gene>
<proteinExistence type="predicted"/>
<dbReference type="AlphaFoldDB" id="A0A9Y1FRB0"/>
<accession>A0A9Y1FRB0</accession>
<name>A0A9Y1FRB0_9ARCH</name>
<sequence length="152" mass="17666">MKAIFEIENKSEKQVFSDLEEISKKHKTSVKKEDTGKGYFILTNSKLQIVESVKGNQIIIQVWGASNEDIQELTNYWGQPKKLINEKPSPNDLAEEISRIPNITKMNKSDLLELLEISEKDFVRYKRLIDRLAQRKNASEELKKANEILKKF</sequence>
<dbReference type="EMBL" id="CP084167">
    <property type="protein sequence ID" value="UJG44803.1"/>
    <property type="molecule type" value="Genomic_DNA"/>
</dbReference>
<organism evidence="1">
    <name type="scientific">Candidatus Heimdallarchaeum endolithica</name>
    <dbReference type="NCBI Taxonomy" id="2876572"/>
    <lineage>
        <taxon>Archaea</taxon>
        <taxon>Promethearchaeati</taxon>
        <taxon>Candidatus Heimdallarchaeota</taxon>
        <taxon>Candidatus Heimdallarchaeia (ex Rinke et al. 2021) (nom. nud.)</taxon>
        <taxon>Candidatus Heimdallarchaeales</taxon>
        <taxon>Candidatus Heimdallarchaeaceae</taxon>
        <taxon>Candidatus Heimdallarchaeum</taxon>
    </lineage>
</organism>
<dbReference type="Proteomes" id="UP001200513">
    <property type="component" value="Chromosome"/>
</dbReference>